<feature type="region of interest" description="Disordered" evidence="4">
    <location>
        <begin position="220"/>
        <end position="287"/>
    </location>
</feature>
<dbReference type="EMBL" id="KV407454">
    <property type="protein sequence ID" value="KZF26096.1"/>
    <property type="molecule type" value="Genomic_DNA"/>
</dbReference>
<dbReference type="Proteomes" id="UP000076632">
    <property type="component" value="Unassembled WGS sequence"/>
</dbReference>
<evidence type="ECO:0008006" key="7">
    <source>
        <dbReference type="Google" id="ProtNLM"/>
    </source>
</evidence>
<dbReference type="GeneID" id="28900816"/>
<organism evidence="5 6">
    <name type="scientific">Xylona heveae (strain CBS 132557 / TC161)</name>
    <dbReference type="NCBI Taxonomy" id="1328760"/>
    <lineage>
        <taxon>Eukaryota</taxon>
        <taxon>Fungi</taxon>
        <taxon>Dikarya</taxon>
        <taxon>Ascomycota</taxon>
        <taxon>Pezizomycotina</taxon>
        <taxon>Xylonomycetes</taxon>
        <taxon>Xylonales</taxon>
        <taxon>Xylonaceae</taxon>
        <taxon>Xylona</taxon>
    </lineage>
</organism>
<evidence type="ECO:0000313" key="5">
    <source>
        <dbReference type="EMBL" id="KZF26096.1"/>
    </source>
</evidence>
<evidence type="ECO:0000256" key="3">
    <source>
        <dbReference type="SAM" id="Coils"/>
    </source>
</evidence>
<evidence type="ECO:0000313" key="6">
    <source>
        <dbReference type="Proteomes" id="UP000076632"/>
    </source>
</evidence>
<keyword evidence="2 3" id="KW-0175">Coiled coil</keyword>
<feature type="region of interest" description="Disordered" evidence="4">
    <location>
        <begin position="72"/>
        <end position="119"/>
    </location>
</feature>
<dbReference type="OrthoDB" id="2129069at2759"/>
<protein>
    <recommendedName>
        <fullName evidence="7">OPA3-domain-containing protein</fullName>
    </recommendedName>
</protein>
<sequence length="287" mass="31974">MSSITLKLTSLIVKTLSKPIANQIKAQAREHERFRRVCVSFAQSLHQLDMRLRLGLLRDTAAIERQAAKEAAAAQAKKHKHEIPTVKTEAQTKADETAAAKSKTKGQTEEKPKPAPAPRIRPLSEAKAIDSGANFISETFLFLVGGGLILFESFRSRRKENTRREDVADKINELQESEKAARRGLLLLEREVMRLRAEQGILVHPRPKRILPEDIRDVEPEIEPQAEEPAPSWVPSIFKSPFTSSPPEPTPKPQKTVGQQPSQEASVQPEQTSPAKATPQSQEPTEK</sequence>
<feature type="compositionally biased region" description="Polar residues" evidence="4">
    <location>
        <begin position="257"/>
        <end position="287"/>
    </location>
</feature>
<reference evidence="5 6" key="1">
    <citation type="journal article" date="2016" name="Fungal Biol.">
        <title>The genome of Xylona heveae provides a window into fungal endophytism.</title>
        <authorList>
            <person name="Gazis R."/>
            <person name="Kuo A."/>
            <person name="Riley R."/>
            <person name="LaButti K."/>
            <person name="Lipzen A."/>
            <person name="Lin J."/>
            <person name="Amirebrahimi M."/>
            <person name="Hesse C.N."/>
            <person name="Spatafora J.W."/>
            <person name="Henrissat B."/>
            <person name="Hainaut M."/>
            <person name="Grigoriev I.V."/>
            <person name="Hibbett D.S."/>
        </authorList>
    </citation>
    <scope>NUCLEOTIDE SEQUENCE [LARGE SCALE GENOMIC DNA]</scope>
    <source>
        <strain evidence="5 6">TC161</strain>
    </source>
</reference>
<evidence type="ECO:0000256" key="2">
    <source>
        <dbReference type="ARBA" id="ARBA00023054"/>
    </source>
</evidence>
<dbReference type="PANTHER" id="PTHR12499:SF0">
    <property type="entry name" value="OPTIC ATROPHY 3 PROTEIN"/>
    <property type="match status" value="1"/>
</dbReference>
<evidence type="ECO:0000256" key="4">
    <source>
        <dbReference type="SAM" id="MobiDB-lite"/>
    </source>
</evidence>
<dbReference type="RefSeq" id="XP_018191651.1">
    <property type="nucleotide sequence ID" value="XM_018335679.1"/>
</dbReference>
<feature type="coiled-coil region" evidence="3">
    <location>
        <begin position="157"/>
        <end position="191"/>
    </location>
</feature>
<proteinExistence type="inferred from homology"/>
<dbReference type="OMA" id="IKAQAHD"/>
<dbReference type="InParanoid" id="A0A165JDJ2"/>
<dbReference type="PANTHER" id="PTHR12499">
    <property type="entry name" value="OPTIC ATROPHY 3 PROTEIN OPA3"/>
    <property type="match status" value="1"/>
</dbReference>
<comment type="similarity">
    <text evidence="1">Belongs to the OPA3 family.</text>
</comment>
<name>A0A165JDJ2_XYLHT</name>
<dbReference type="GO" id="GO:0019216">
    <property type="term" value="P:regulation of lipid metabolic process"/>
    <property type="evidence" value="ECO:0007669"/>
    <property type="project" value="TreeGrafter"/>
</dbReference>
<dbReference type="Pfam" id="PF07047">
    <property type="entry name" value="OPA3"/>
    <property type="match status" value="1"/>
</dbReference>
<keyword evidence="6" id="KW-1185">Reference proteome</keyword>
<dbReference type="InterPro" id="IPR010754">
    <property type="entry name" value="OPA3-like"/>
</dbReference>
<gene>
    <name evidence="5" type="ORF">L228DRAFT_279339</name>
</gene>
<accession>A0A165JDJ2</accession>
<dbReference type="AlphaFoldDB" id="A0A165JDJ2"/>
<evidence type="ECO:0000256" key="1">
    <source>
        <dbReference type="ARBA" id="ARBA00007584"/>
    </source>
</evidence>
<dbReference type="GO" id="GO:0005739">
    <property type="term" value="C:mitochondrion"/>
    <property type="evidence" value="ECO:0007669"/>
    <property type="project" value="TreeGrafter"/>
</dbReference>
<dbReference type="STRING" id="1328760.A0A165JDJ2"/>